<keyword evidence="5 8" id="KW-1133">Transmembrane helix</keyword>
<dbReference type="Pfam" id="PF05977">
    <property type="entry name" value="MFS_3"/>
    <property type="match status" value="1"/>
</dbReference>
<feature type="transmembrane region" description="Helical" evidence="8">
    <location>
        <begin position="359"/>
        <end position="381"/>
    </location>
</feature>
<dbReference type="InterPro" id="IPR020846">
    <property type="entry name" value="MFS_dom"/>
</dbReference>
<keyword evidence="3" id="KW-1003">Cell membrane</keyword>
<feature type="transmembrane region" description="Helical" evidence="8">
    <location>
        <begin position="270"/>
        <end position="289"/>
    </location>
</feature>
<dbReference type="PANTHER" id="PTHR23513:SF11">
    <property type="entry name" value="STAPHYLOFERRIN A TRANSPORTER"/>
    <property type="match status" value="1"/>
</dbReference>
<dbReference type="PROSITE" id="PS50850">
    <property type="entry name" value="MFS"/>
    <property type="match status" value="1"/>
</dbReference>
<dbReference type="CDD" id="cd06173">
    <property type="entry name" value="MFS_MefA_like"/>
    <property type="match status" value="1"/>
</dbReference>
<gene>
    <name evidence="10" type="ORF">EDF64_104237</name>
</gene>
<keyword evidence="4 8" id="KW-0812">Transmembrane</keyword>
<organism evidence="10 11">
    <name type="scientific">Curtobacterium flaccumfaciens</name>
    <dbReference type="NCBI Taxonomy" id="2035"/>
    <lineage>
        <taxon>Bacteria</taxon>
        <taxon>Bacillati</taxon>
        <taxon>Actinomycetota</taxon>
        <taxon>Actinomycetes</taxon>
        <taxon>Micrococcales</taxon>
        <taxon>Microbacteriaceae</taxon>
        <taxon>Curtobacterium</taxon>
    </lineage>
</organism>
<dbReference type="Proteomes" id="UP000295764">
    <property type="component" value="Unassembled WGS sequence"/>
</dbReference>
<evidence type="ECO:0000256" key="8">
    <source>
        <dbReference type="SAM" id="Phobius"/>
    </source>
</evidence>
<feature type="transmembrane region" description="Helical" evidence="8">
    <location>
        <begin position="387"/>
        <end position="410"/>
    </location>
</feature>
<keyword evidence="6 8" id="KW-0472">Membrane</keyword>
<name>A0A4R6DJI7_9MICO</name>
<feature type="transmembrane region" description="Helical" evidence="8">
    <location>
        <begin position="62"/>
        <end position="82"/>
    </location>
</feature>
<evidence type="ECO:0000259" key="9">
    <source>
        <dbReference type="PROSITE" id="PS50850"/>
    </source>
</evidence>
<dbReference type="GO" id="GO:0022857">
    <property type="term" value="F:transmembrane transporter activity"/>
    <property type="evidence" value="ECO:0007669"/>
    <property type="project" value="InterPro"/>
</dbReference>
<dbReference type="Gene3D" id="1.20.1250.20">
    <property type="entry name" value="MFS general substrate transporter like domains"/>
    <property type="match status" value="1"/>
</dbReference>
<proteinExistence type="predicted"/>
<comment type="caution">
    <text evidence="10">The sequence shown here is derived from an EMBL/GenBank/DDBJ whole genome shotgun (WGS) entry which is preliminary data.</text>
</comment>
<dbReference type="AlphaFoldDB" id="A0A4R6DJI7"/>
<dbReference type="EMBL" id="SNVW01000004">
    <property type="protein sequence ID" value="TDN44833.1"/>
    <property type="molecule type" value="Genomic_DNA"/>
</dbReference>
<feature type="transmembrane region" description="Helical" evidence="8">
    <location>
        <begin position="326"/>
        <end position="347"/>
    </location>
</feature>
<feature type="domain" description="Major facilitator superfamily (MFS) profile" evidence="9">
    <location>
        <begin position="1"/>
        <end position="412"/>
    </location>
</feature>
<evidence type="ECO:0000256" key="1">
    <source>
        <dbReference type="ARBA" id="ARBA00004651"/>
    </source>
</evidence>
<accession>A0A4R6DJI7</accession>
<keyword evidence="2" id="KW-0813">Transport</keyword>
<dbReference type="GO" id="GO:0005886">
    <property type="term" value="C:plasma membrane"/>
    <property type="evidence" value="ECO:0007669"/>
    <property type="project" value="UniProtKB-SubCell"/>
</dbReference>
<dbReference type="InterPro" id="IPR010290">
    <property type="entry name" value="TM_effector"/>
</dbReference>
<evidence type="ECO:0000256" key="3">
    <source>
        <dbReference type="ARBA" id="ARBA00022475"/>
    </source>
</evidence>
<dbReference type="RefSeq" id="WP_279512727.1">
    <property type="nucleotide sequence ID" value="NZ_SNVW01000004.1"/>
</dbReference>
<evidence type="ECO:0000313" key="10">
    <source>
        <dbReference type="EMBL" id="TDN44833.1"/>
    </source>
</evidence>
<evidence type="ECO:0000256" key="7">
    <source>
        <dbReference type="SAM" id="MobiDB-lite"/>
    </source>
</evidence>
<feature type="transmembrane region" description="Helical" evidence="8">
    <location>
        <begin position="301"/>
        <end position="320"/>
    </location>
</feature>
<dbReference type="InterPro" id="IPR036259">
    <property type="entry name" value="MFS_trans_sf"/>
</dbReference>
<comment type="subcellular location">
    <subcellularLocation>
        <location evidence="1">Cell membrane</location>
        <topology evidence="1">Multi-pass membrane protein</topology>
    </subcellularLocation>
</comment>
<evidence type="ECO:0000313" key="11">
    <source>
        <dbReference type="Proteomes" id="UP000295764"/>
    </source>
</evidence>
<dbReference type="PANTHER" id="PTHR23513">
    <property type="entry name" value="INTEGRAL MEMBRANE EFFLUX PROTEIN-RELATED"/>
    <property type="match status" value="1"/>
</dbReference>
<dbReference type="SUPFAM" id="SSF103473">
    <property type="entry name" value="MFS general substrate transporter"/>
    <property type="match status" value="1"/>
</dbReference>
<feature type="transmembrane region" description="Helical" evidence="8">
    <location>
        <begin position="240"/>
        <end position="258"/>
    </location>
</feature>
<sequence length="564" mass="58936">MSGAPRTTPTASAPRASASAWAPMASTAFRVLWFAQLGSNIGGWMQTVGAQWFLVEASAGPTVIALVQTASLAPAVLLSLLAGVLADSYDRRRLLIAGSVASAVLAGALAAISATGALTAVLLLGFTFLLGVSSTLTSPAWQAIQPELVPREQIGASAALGGLTVNGARAIGPALAGVVLSAFGAPVVFGINALSFLVAVAALLWWKRPPQAGLEDREHFGPALAAGLRYVASAHLVRRILLRSALFALPASALWALLPLTATRLHLGSSGYGLLLTGPGVGAVLGIVLLPAARRRLSDNWIIAISALLYAAGAAAAASLPLVPTLLLLVLAGIAWIGTLTVLNTALQLTLPQWVRSRGAATYILVFMGTMAVGSVLWGALASAIGTPLALTVSAVMLALVAVSVLRLPLLPGTGVIDRSARLAWDSPTLLFEPAPSDGPVLITVAYTVRAASRHEFQEAMTALGASRRRTGAFRWRLYRSGEEEDVRLETFMLPSWSEYRRQQTQRSTGRDREIEARALAACEGAPRWHHYFAGETDDTGTTDDTGAPTPPPHQPTTKENPHA</sequence>
<feature type="transmembrane region" description="Helical" evidence="8">
    <location>
        <begin position="183"/>
        <end position="206"/>
    </location>
</feature>
<evidence type="ECO:0000256" key="4">
    <source>
        <dbReference type="ARBA" id="ARBA00022692"/>
    </source>
</evidence>
<evidence type="ECO:0000256" key="6">
    <source>
        <dbReference type="ARBA" id="ARBA00023136"/>
    </source>
</evidence>
<evidence type="ECO:0000256" key="2">
    <source>
        <dbReference type="ARBA" id="ARBA00022448"/>
    </source>
</evidence>
<reference evidence="10 11" key="1">
    <citation type="submission" date="2019-03" db="EMBL/GenBank/DDBJ databases">
        <title>Genomic analyses of the natural microbiome of Caenorhabditis elegans.</title>
        <authorList>
            <person name="Samuel B."/>
        </authorList>
    </citation>
    <scope>NUCLEOTIDE SEQUENCE [LARGE SCALE GENOMIC DNA]</scope>
    <source>
        <strain evidence="10 11">JUb65</strain>
    </source>
</reference>
<evidence type="ECO:0000256" key="5">
    <source>
        <dbReference type="ARBA" id="ARBA00022989"/>
    </source>
</evidence>
<protein>
    <submittedName>
        <fullName evidence="10">Putative MFS family arabinose efflux permease</fullName>
    </submittedName>
</protein>
<feature type="region of interest" description="Disordered" evidence="7">
    <location>
        <begin position="531"/>
        <end position="564"/>
    </location>
</feature>